<dbReference type="SUPFAM" id="SSF53335">
    <property type="entry name" value="S-adenosyl-L-methionine-dependent methyltransferases"/>
    <property type="match status" value="1"/>
</dbReference>
<dbReference type="GO" id="GO:0008757">
    <property type="term" value="F:S-adenosylmethionine-dependent methyltransferase activity"/>
    <property type="evidence" value="ECO:0007669"/>
    <property type="project" value="InterPro"/>
</dbReference>
<protein>
    <submittedName>
        <fullName evidence="5">Putative methyltransferase YcgJ</fullName>
        <ecNumber evidence="5">2.1.1.-</ecNumber>
    </submittedName>
</protein>
<dbReference type="EC" id="2.1.1.-" evidence="5"/>
<dbReference type="GO" id="GO:0032259">
    <property type="term" value="P:methylation"/>
    <property type="evidence" value="ECO:0007669"/>
    <property type="project" value="UniProtKB-KW"/>
</dbReference>
<proteinExistence type="inferred from homology"/>
<accession>A0A2C9D068</accession>
<keyword evidence="6" id="KW-1185">Reference proteome</keyword>
<evidence type="ECO:0000259" key="4">
    <source>
        <dbReference type="Pfam" id="PF08241"/>
    </source>
</evidence>
<dbReference type="EMBL" id="LT960614">
    <property type="protein sequence ID" value="SON53722.1"/>
    <property type="molecule type" value="Genomic_DNA"/>
</dbReference>
<sequence>MKNQNQLIDAQFGERAAVYVTSAVHAAGADLERIAAVAAEVRPGFAIDLGTGGGHVAYGIAPFSGTVVACDLSSEMLAVVAETAAARGISNIETRACDVAALPFEDASADFVASRFSAHHWTDLDAALREARRVLKPEARAAFSDTMAPSTPLFDTHLQSIELLRDPSHVRNRTVAEWAASLAAAKLTVQAVSTGRIRLEFSSWIARMRTAESHVAAIRSLQASASKEVRDWLGLEADGSFCLDTAVFEVVAV</sequence>
<dbReference type="KEGG" id="hdi:HDIA_0181"/>
<feature type="domain" description="Methyltransferase type 11" evidence="4">
    <location>
        <begin position="48"/>
        <end position="142"/>
    </location>
</feature>
<name>A0A2C9D068_9HYPH</name>
<reference evidence="6" key="1">
    <citation type="submission" date="2017-09" db="EMBL/GenBank/DDBJ databases">
        <title>Genome sequence of Nannocystis excedens DSM 71.</title>
        <authorList>
            <person name="Blom J."/>
        </authorList>
    </citation>
    <scope>NUCLEOTIDE SEQUENCE [LARGE SCALE GENOMIC DNA]</scope>
    <source>
        <strain evidence="6">type strain: E19</strain>
    </source>
</reference>
<keyword evidence="2 5" id="KW-0489">Methyltransferase</keyword>
<evidence type="ECO:0000313" key="6">
    <source>
        <dbReference type="Proteomes" id="UP000223606"/>
    </source>
</evidence>
<dbReference type="OrthoDB" id="9787738at2"/>
<dbReference type="Pfam" id="PF08241">
    <property type="entry name" value="Methyltransf_11"/>
    <property type="match status" value="1"/>
</dbReference>
<dbReference type="Gene3D" id="3.40.50.150">
    <property type="entry name" value="Vaccinia Virus protein VP39"/>
    <property type="match status" value="1"/>
</dbReference>
<dbReference type="PANTHER" id="PTHR44942:SF4">
    <property type="entry name" value="METHYLTRANSFERASE TYPE 11 DOMAIN-CONTAINING PROTEIN"/>
    <property type="match status" value="1"/>
</dbReference>
<dbReference type="AlphaFoldDB" id="A0A2C9D068"/>
<organism evidence="5 6">
    <name type="scientific">Hartmannibacter diazotrophicus</name>
    <dbReference type="NCBI Taxonomy" id="1482074"/>
    <lineage>
        <taxon>Bacteria</taxon>
        <taxon>Pseudomonadati</taxon>
        <taxon>Pseudomonadota</taxon>
        <taxon>Alphaproteobacteria</taxon>
        <taxon>Hyphomicrobiales</taxon>
        <taxon>Pleomorphomonadaceae</taxon>
        <taxon>Hartmannibacter</taxon>
    </lineage>
</organism>
<evidence type="ECO:0000256" key="2">
    <source>
        <dbReference type="ARBA" id="ARBA00022603"/>
    </source>
</evidence>
<evidence type="ECO:0000313" key="5">
    <source>
        <dbReference type="EMBL" id="SON53722.1"/>
    </source>
</evidence>
<evidence type="ECO:0000256" key="1">
    <source>
        <dbReference type="ARBA" id="ARBA00008361"/>
    </source>
</evidence>
<dbReference type="InterPro" id="IPR051052">
    <property type="entry name" value="Diverse_substrate_MTase"/>
</dbReference>
<gene>
    <name evidence="5" type="primary">ycgJ_1</name>
    <name evidence="5" type="ORF">HDIA_0181</name>
</gene>
<dbReference type="RefSeq" id="WP_099553520.1">
    <property type="nucleotide sequence ID" value="NZ_LT960614.1"/>
</dbReference>
<dbReference type="CDD" id="cd02440">
    <property type="entry name" value="AdoMet_MTases"/>
    <property type="match status" value="1"/>
</dbReference>
<dbReference type="Proteomes" id="UP000223606">
    <property type="component" value="Chromosome 1"/>
</dbReference>
<dbReference type="PANTHER" id="PTHR44942">
    <property type="entry name" value="METHYLTRANSF_11 DOMAIN-CONTAINING PROTEIN"/>
    <property type="match status" value="1"/>
</dbReference>
<dbReference type="InterPro" id="IPR013216">
    <property type="entry name" value="Methyltransf_11"/>
</dbReference>
<keyword evidence="3 5" id="KW-0808">Transferase</keyword>
<comment type="similarity">
    <text evidence="1">Belongs to the methyltransferase superfamily.</text>
</comment>
<dbReference type="InterPro" id="IPR029063">
    <property type="entry name" value="SAM-dependent_MTases_sf"/>
</dbReference>
<evidence type="ECO:0000256" key="3">
    <source>
        <dbReference type="ARBA" id="ARBA00022679"/>
    </source>
</evidence>